<dbReference type="SUPFAM" id="SSF143800">
    <property type="entry name" value="L28p-like"/>
    <property type="match status" value="1"/>
</dbReference>
<proteinExistence type="inferred from homology"/>
<dbReference type="AlphaFoldDB" id="A0A327JE44"/>
<dbReference type="GO" id="GO:1990904">
    <property type="term" value="C:ribonucleoprotein complex"/>
    <property type="evidence" value="ECO:0007669"/>
    <property type="project" value="UniProtKB-KW"/>
</dbReference>
<gene>
    <name evidence="7" type="primary">rpmE2</name>
    <name evidence="7" type="ORF">CH339_23910</name>
</gene>
<feature type="non-terminal residue" evidence="7">
    <location>
        <position position="50"/>
    </location>
</feature>
<evidence type="ECO:0000256" key="5">
    <source>
        <dbReference type="ARBA" id="ARBA00023274"/>
    </source>
</evidence>
<evidence type="ECO:0000256" key="3">
    <source>
        <dbReference type="ARBA" id="ARBA00011838"/>
    </source>
</evidence>
<dbReference type="GO" id="GO:0005840">
    <property type="term" value="C:ribosome"/>
    <property type="evidence" value="ECO:0007669"/>
    <property type="project" value="UniProtKB-KW"/>
</dbReference>
<evidence type="ECO:0000256" key="2">
    <source>
        <dbReference type="ARBA" id="ARBA00009296"/>
    </source>
</evidence>
<dbReference type="InterPro" id="IPR034704">
    <property type="entry name" value="Ribosomal_bL28/bL31-like_sf"/>
</dbReference>
<dbReference type="GO" id="GO:0006412">
    <property type="term" value="P:translation"/>
    <property type="evidence" value="ECO:0007669"/>
    <property type="project" value="InterPro"/>
</dbReference>
<dbReference type="Gene3D" id="4.10.80.400">
    <property type="match status" value="1"/>
</dbReference>
<comment type="similarity">
    <text evidence="2">Belongs to the bacterial ribosomal protein bL31 family. Type A subfamily.</text>
</comment>
<evidence type="ECO:0000313" key="7">
    <source>
        <dbReference type="EMBL" id="RAI18845.1"/>
    </source>
</evidence>
<evidence type="ECO:0000313" key="8">
    <source>
        <dbReference type="Proteomes" id="UP000249299"/>
    </source>
</evidence>
<dbReference type="Proteomes" id="UP000249299">
    <property type="component" value="Unassembled WGS sequence"/>
</dbReference>
<accession>A0A327JE44</accession>
<evidence type="ECO:0000256" key="1">
    <source>
        <dbReference type="ARBA" id="ARBA00003795"/>
    </source>
</evidence>
<evidence type="ECO:0000256" key="4">
    <source>
        <dbReference type="ARBA" id="ARBA00022980"/>
    </source>
</evidence>
<comment type="subunit">
    <text evidence="3">Part of the 50S ribosomal subunit.</text>
</comment>
<keyword evidence="5" id="KW-0687">Ribonucleoprotein</keyword>
<comment type="caution">
    <text evidence="7">The sequence shown here is derived from an EMBL/GenBank/DDBJ whole genome shotgun (WGS) entry which is preliminary data.</text>
</comment>
<name>A0A327JE44_9HYPH</name>
<keyword evidence="4 7" id="KW-0689">Ribosomal protein</keyword>
<dbReference type="InterPro" id="IPR002150">
    <property type="entry name" value="Ribosomal_bL31"/>
</dbReference>
<sequence>MKPNIHPKTYQVIFQDVNSGYRFLSRSTKTSDETAEWEDGKTYPVIKVEV</sequence>
<dbReference type="RefSeq" id="WP_146610318.1">
    <property type="nucleotide sequence ID" value="NZ_NPEV01000210.1"/>
</dbReference>
<dbReference type="Pfam" id="PF01197">
    <property type="entry name" value="Ribosomal_L31"/>
    <property type="match status" value="1"/>
</dbReference>
<reference evidence="7 8" key="1">
    <citation type="submission" date="2017-07" db="EMBL/GenBank/DDBJ databases">
        <title>Draft Genome Sequences of Select Purple Nonsulfur Bacteria.</title>
        <authorList>
            <person name="Lasarre B."/>
            <person name="Mckinlay J.B."/>
        </authorList>
    </citation>
    <scope>NUCLEOTIDE SEQUENCE [LARGE SCALE GENOMIC DNA]</scope>
    <source>
        <strain evidence="7 8">DSM 11290</strain>
    </source>
</reference>
<keyword evidence="8" id="KW-1185">Reference proteome</keyword>
<evidence type="ECO:0000256" key="6">
    <source>
        <dbReference type="ARBA" id="ARBA00035687"/>
    </source>
</evidence>
<dbReference type="OrthoDB" id="9803251at2"/>
<dbReference type="EMBL" id="NPEV01000210">
    <property type="protein sequence ID" value="RAI18845.1"/>
    <property type="molecule type" value="Genomic_DNA"/>
</dbReference>
<dbReference type="GO" id="GO:0003735">
    <property type="term" value="F:structural constituent of ribosome"/>
    <property type="evidence" value="ECO:0007669"/>
    <property type="project" value="InterPro"/>
</dbReference>
<organism evidence="7 8">
    <name type="scientific">Rhodobium orientis</name>
    <dbReference type="NCBI Taxonomy" id="34017"/>
    <lineage>
        <taxon>Bacteria</taxon>
        <taxon>Pseudomonadati</taxon>
        <taxon>Pseudomonadota</taxon>
        <taxon>Alphaproteobacteria</taxon>
        <taxon>Hyphomicrobiales</taxon>
        <taxon>Rhodobiaceae</taxon>
        <taxon>Rhodobium</taxon>
    </lineage>
</organism>
<comment type="function">
    <text evidence="1">Binds the 23S rRNA.</text>
</comment>
<protein>
    <recommendedName>
        <fullName evidence="6">Large ribosomal subunit protein bL31</fullName>
    </recommendedName>
</protein>